<sequence>MLNSKSTCLRQKITIMKNKIIIIFLLFLSASCSESFLDNAPEDSLVVDNYYNTNEQVMSAGSPLYGYPWFYFNEKFLICVGDNYSGNSTGTYSDIAQFTLFSVNQGNQFATEGWDALYNVIGTANTLLHNLDTKVSADVDEEVIEAVRGEAYFMRATAYFYLVRTWGAVPIIHDMSQYNAEADVYRNTVEDIYTFILNDYNNAVSRVPVQRADSDAGRVIQSACNAMMAKVYLTLKDYTNAKAKAELVINSGIHGLLDNYGDVFHPRNNNSRESIFALQWVANQGWGTQNVSQAYLAASPKLTNAGDGWGTFQPSIDFQNAYEAGDLRRHETIMEPGDFYPDLVTSEGGYTVPSAGMTSTIAGWRKYVVGSKDEWADVGFMSTNLNTNIMRYAEVLLIHAEAILGSSASTTDSKALESFNAVRKRAGLANKASLTFDDILQERRMELAVEGKYWYDLARMDRTKALAILSNQERGDYNDGDYNDIITRKVTPSAGDFLLPIPGSEADLNPLLLEEPVPFDFNN</sequence>
<evidence type="ECO:0000313" key="8">
    <source>
        <dbReference type="EMBL" id="BAX79846.1"/>
    </source>
</evidence>
<gene>
    <name evidence="8" type="ORF">ALGA_1467</name>
</gene>
<feature type="domain" description="RagB/SusD" evidence="6">
    <location>
        <begin position="273"/>
        <end position="514"/>
    </location>
</feature>
<dbReference type="OrthoDB" id="5694214at2"/>
<keyword evidence="9" id="KW-1185">Reference proteome</keyword>
<evidence type="ECO:0000256" key="2">
    <source>
        <dbReference type="ARBA" id="ARBA00006275"/>
    </source>
</evidence>
<dbReference type="InterPro" id="IPR033985">
    <property type="entry name" value="SusD-like_N"/>
</dbReference>
<dbReference type="PROSITE" id="PS51257">
    <property type="entry name" value="PROKAR_LIPOPROTEIN"/>
    <property type="match status" value="1"/>
</dbReference>
<keyword evidence="4" id="KW-0472">Membrane</keyword>
<keyword evidence="5" id="KW-0998">Cell outer membrane</keyword>
<dbReference type="InterPro" id="IPR011990">
    <property type="entry name" value="TPR-like_helical_dom_sf"/>
</dbReference>
<evidence type="ECO:0008006" key="10">
    <source>
        <dbReference type="Google" id="ProtNLM"/>
    </source>
</evidence>
<protein>
    <recommendedName>
        <fullName evidence="10">RagB/SusD family nutrient uptake outer membrane protein</fullName>
    </recommendedName>
</protein>
<dbReference type="InterPro" id="IPR012944">
    <property type="entry name" value="SusD_RagB_dom"/>
</dbReference>
<proteinExistence type="inferred from homology"/>
<dbReference type="Pfam" id="PF14322">
    <property type="entry name" value="SusD-like_3"/>
    <property type="match status" value="1"/>
</dbReference>
<reference evidence="8 9" key="1">
    <citation type="journal article" date="2018" name="Mar. Genomics">
        <title>Complete genome sequence of Marinifilaceae bacterium strain SPP2, isolated from the Antarctic marine sediment.</title>
        <authorList>
            <person name="Watanabe M."/>
            <person name="Kojima H."/>
            <person name="Fukui M."/>
        </authorList>
    </citation>
    <scope>NUCLEOTIDE SEQUENCE [LARGE SCALE GENOMIC DNA]</scope>
    <source>
        <strain evidence="8 9">SPP2</strain>
    </source>
</reference>
<keyword evidence="3" id="KW-0732">Signal</keyword>
<dbReference type="Pfam" id="PF07980">
    <property type="entry name" value="SusD_RagB"/>
    <property type="match status" value="1"/>
</dbReference>
<dbReference type="EMBL" id="AP018042">
    <property type="protein sequence ID" value="BAX79846.1"/>
    <property type="molecule type" value="Genomic_DNA"/>
</dbReference>
<evidence type="ECO:0000259" key="6">
    <source>
        <dbReference type="Pfam" id="PF07980"/>
    </source>
</evidence>
<organism evidence="8 9">
    <name type="scientific">Labilibaculum antarcticum</name>
    <dbReference type="NCBI Taxonomy" id="1717717"/>
    <lineage>
        <taxon>Bacteria</taxon>
        <taxon>Pseudomonadati</taxon>
        <taxon>Bacteroidota</taxon>
        <taxon>Bacteroidia</taxon>
        <taxon>Marinilabiliales</taxon>
        <taxon>Marinifilaceae</taxon>
        <taxon>Labilibaculum</taxon>
    </lineage>
</organism>
<dbReference type="CDD" id="cd08977">
    <property type="entry name" value="SusD"/>
    <property type="match status" value="1"/>
</dbReference>
<feature type="domain" description="SusD-like N-terminal" evidence="7">
    <location>
        <begin position="87"/>
        <end position="233"/>
    </location>
</feature>
<evidence type="ECO:0000256" key="3">
    <source>
        <dbReference type="ARBA" id="ARBA00022729"/>
    </source>
</evidence>
<dbReference type="KEGG" id="mbas:ALGA_1467"/>
<dbReference type="AlphaFoldDB" id="A0A1Y1CHJ3"/>
<evidence type="ECO:0000313" key="9">
    <source>
        <dbReference type="Proteomes" id="UP000218267"/>
    </source>
</evidence>
<comment type="similarity">
    <text evidence="2">Belongs to the SusD family.</text>
</comment>
<dbReference type="GO" id="GO:0009279">
    <property type="term" value="C:cell outer membrane"/>
    <property type="evidence" value="ECO:0007669"/>
    <property type="project" value="UniProtKB-SubCell"/>
</dbReference>
<accession>A0A1Y1CHJ3</accession>
<evidence type="ECO:0000256" key="4">
    <source>
        <dbReference type="ARBA" id="ARBA00023136"/>
    </source>
</evidence>
<dbReference type="Gene3D" id="1.25.40.390">
    <property type="match status" value="1"/>
</dbReference>
<evidence type="ECO:0000256" key="1">
    <source>
        <dbReference type="ARBA" id="ARBA00004442"/>
    </source>
</evidence>
<evidence type="ECO:0000256" key="5">
    <source>
        <dbReference type="ARBA" id="ARBA00023237"/>
    </source>
</evidence>
<dbReference type="SUPFAM" id="SSF48452">
    <property type="entry name" value="TPR-like"/>
    <property type="match status" value="1"/>
</dbReference>
<name>A0A1Y1CHJ3_9BACT</name>
<dbReference type="Proteomes" id="UP000218267">
    <property type="component" value="Chromosome"/>
</dbReference>
<comment type="subcellular location">
    <subcellularLocation>
        <location evidence="1">Cell outer membrane</location>
    </subcellularLocation>
</comment>
<evidence type="ECO:0000259" key="7">
    <source>
        <dbReference type="Pfam" id="PF14322"/>
    </source>
</evidence>
<reference evidence="9" key="2">
    <citation type="journal article" date="2020" name="Antonie Van Leeuwenhoek">
        <title>Labilibaculum antarcticum sp. nov., a novel facultative anaerobic, psychrotorelant bacterium isolated from marine sediment of Antarctica.</title>
        <authorList>
            <person name="Watanabe M."/>
            <person name="Kojima H."/>
            <person name="Fukui M."/>
        </authorList>
    </citation>
    <scope>NUCLEOTIDE SEQUENCE [LARGE SCALE GENOMIC DNA]</scope>
    <source>
        <strain evidence="9">SPP2</strain>
    </source>
</reference>